<reference evidence="1 2" key="1">
    <citation type="submission" date="2017-08" db="EMBL/GenBank/DDBJ databases">
        <title>Complete Genome Sequence of Bacillus kochii Oregon-R-modENCODE STRAIN BDGP4, isolated from Drosophila melanogaster gut.</title>
        <authorList>
            <person name="Wan K.H."/>
            <person name="Yu C."/>
            <person name="Park S."/>
            <person name="Hammonds A.S."/>
            <person name="Booth B.W."/>
            <person name="Celniker S.E."/>
        </authorList>
    </citation>
    <scope>NUCLEOTIDE SEQUENCE [LARGE SCALE GENOMIC DNA]</scope>
    <source>
        <strain evidence="1 2">BDGP4</strain>
        <plasmid evidence="2">pbkbdgp4a</plasmid>
    </source>
</reference>
<name>A0A248TQ14_9BACI</name>
<organism evidence="1 2">
    <name type="scientific">Cytobacillus kochii</name>
    <dbReference type="NCBI Taxonomy" id="859143"/>
    <lineage>
        <taxon>Bacteria</taxon>
        <taxon>Bacillati</taxon>
        <taxon>Bacillota</taxon>
        <taxon>Bacilli</taxon>
        <taxon>Bacillales</taxon>
        <taxon>Bacillaceae</taxon>
        <taxon>Cytobacillus</taxon>
    </lineage>
</organism>
<accession>A0A248TQ14</accession>
<sequence>MLLSLLESTLFEIINKFSSFDKEKFPDIKSVYKRDKGIAKYLKYLDKYLNEVEENFIVGKPIYNELLHWANLRNNIVHSSNRYNDELYAKSLKLNIQIKYSRRYNKFCFETKSVIQLGILVGQILNICIVEGFYKYFGEDFLEISETFSPPIIID</sequence>
<protein>
    <submittedName>
        <fullName evidence="1">Uncharacterized protein</fullName>
    </submittedName>
</protein>
<dbReference type="EMBL" id="CP022984">
    <property type="protein sequence ID" value="ASV70220.1"/>
    <property type="molecule type" value="Genomic_DNA"/>
</dbReference>
<keyword evidence="1" id="KW-0614">Plasmid</keyword>
<dbReference type="OrthoDB" id="9934246at2"/>
<dbReference type="KEGG" id="bko:CKF48_23350"/>
<dbReference type="Proteomes" id="UP000215137">
    <property type="component" value="Plasmid pBkBDGP4A"/>
</dbReference>
<proteinExistence type="predicted"/>
<evidence type="ECO:0000313" key="1">
    <source>
        <dbReference type="EMBL" id="ASV70220.1"/>
    </source>
</evidence>
<keyword evidence="2" id="KW-1185">Reference proteome</keyword>
<evidence type="ECO:0000313" key="2">
    <source>
        <dbReference type="Proteomes" id="UP000215137"/>
    </source>
</evidence>
<geneLocation type="plasmid" evidence="2">
    <name>pbkbdgp4a</name>
</geneLocation>
<gene>
    <name evidence="1" type="ORF">CKF48_23350</name>
</gene>
<dbReference type="AlphaFoldDB" id="A0A248TQ14"/>